<sequence>MNAPRQLSVIQEESESSKDEVGELSSLLQETATSIIRTILFFKDRGVIPFEYLCFLQRLSRDLTKPPQGIQESDLYSVSVDATGDGANITYPDQPPASPQIEQQRCVRQIFAEAPENPLTQSRAMSKSFPSVRPRRLYEASSPPIASPTRRDVYATGSPTGGYLPTSALTDETQGGVPFAMSTTSPARINVAPEVVARNRFTTTPTRIDVTPGTAEANRSA</sequence>
<name>A0A8K0K5G3_LADFU</name>
<feature type="compositionally biased region" description="Polar residues" evidence="1">
    <location>
        <begin position="118"/>
        <end position="129"/>
    </location>
</feature>
<accession>A0A8K0K5G3</accession>
<keyword evidence="3" id="KW-1185">Reference proteome</keyword>
<dbReference type="EMBL" id="KZ308357">
    <property type="protein sequence ID" value="KAG8228057.1"/>
    <property type="molecule type" value="Genomic_DNA"/>
</dbReference>
<feature type="region of interest" description="Disordered" evidence="1">
    <location>
        <begin position="117"/>
        <end position="162"/>
    </location>
</feature>
<evidence type="ECO:0000313" key="3">
    <source>
        <dbReference type="Proteomes" id="UP000792457"/>
    </source>
</evidence>
<proteinExistence type="predicted"/>
<reference evidence="2" key="1">
    <citation type="submission" date="2013-04" db="EMBL/GenBank/DDBJ databases">
        <authorList>
            <person name="Qu J."/>
            <person name="Murali S.C."/>
            <person name="Bandaranaike D."/>
            <person name="Bellair M."/>
            <person name="Blankenburg K."/>
            <person name="Chao H."/>
            <person name="Dinh H."/>
            <person name="Doddapaneni H."/>
            <person name="Downs B."/>
            <person name="Dugan-Rocha S."/>
            <person name="Elkadiri S."/>
            <person name="Gnanaolivu R.D."/>
            <person name="Hernandez B."/>
            <person name="Javaid M."/>
            <person name="Jayaseelan J.C."/>
            <person name="Lee S."/>
            <person name="Li M."/>
            <person name="Ming W."/>
            <person name="Munidasa M."/>
            <person name="Muniz J."/>
            <person name="Nguyen L."/>
            <person name="Ongeri F."/>
            <person name="Osuji N."/>
            <person name="Pu L.-L."/>
            <person name="Puazo M."/>
            <person name="Qu C."/>
            <person name="Quiroz J."/>
            <person name="Raj R."/>
            <person name="Weissenberger G."/>
            <person name="Xin Y."/>
            <person name="Zou X."/>
            <person name="Han Y."/>
            <person name="Richards S."/>
            <person name="Worley K."/>
            <person name="Muzny D."/>
            <person name="Gibbs R."/>
        </authorList>
    </citation>
    <scope>NUCLEOTIDE SEQUENCE</scope>
    <source>
        <strain evidence="2">Sampled in the wild</strain>
    </source>
</reference>
<protein>
    <submittedName>
        <fullName evidence="2">Uncharacterized protein</fullName>
    </submittedName>
</protein>
<feature type="non-terminal residue" evidence="2">
    <location>
        <position position="1"/>
    </location>
</feature>
<dbReference type="AlphaFoldDB" id="A0A8K0K5G3"/>
<evidence type="ECO:0000313" key="2">
    <source>
        <dbReference type="EMBL" id="KAG8228057.1"/>
    </source>
</evidence>
<gene>
    <name evidence="2" type="ORF">J437_LFUL007227</name>
</gene>
<comment type="caution">
    <text evidence="2">The sequence shown here is derived from an EMBL/GenBank/DDBJ whole genome shotgun (WGS) entry which is preliminary data.</text>
</comment>
<organism evidence="2 3">
    <name type="scientific">Ladona fulva</name>
    <name type="common">Scarce chaser dragonfly</name>
    <name type="synonym">Libellula fulva</name>
    <dbReference type="NCBI Taxonomy" id="123851"/>
    <lineage>
        <taxon>Eukaryota</taxon>
        <taxon>Metazoa</taxon>
        <taxon>Ecdysozoa</taxon>
        <taxon>Arthropoda</taxon>
        <taxon>Hexapoda</taxon>
        <taxon>Insecta</taxon>
        <taxon>Pterygota</taxon>
        <taxon>Palaeoptera</taxon>
        <taxon>Odonata</taxon>
        <taxon>Epiprocta</taxon>
        <taxon>Anisoptera</taxon>
        <taxon>Libelluloidea</taxon>
        <taxon>Libellulidae</taxon>
        <taxon>Ladona</taxon>
    </lineage>
</organism>
<reference evidence="2" key="2">
    <citation type="submission" date="2017-10" db="EMBL/GenBank/DDBJ databases">
        <title>Ladona fulva Genome sequencing and assembly.</title>
        <authorList>
            <person name="Murali S."/>
            <person name="Richards S."/>
            <person name="Bandaranaike D."/>
            <person name="Bellair M."/>
            <person name="Blankenburg K."/>
            <person name="Chao H."/>
            <person name="Dinh H."/>
            <person name="Doddapaneni H."/>
            <person name="Dugan-Rocha S."/>
            <person name="Elkadiri S."/>
            <person name="Gnanaolivu R."/>
            <person name="Hernandez B."/>
            <person name="Skinner E."/>
            <person name="Javaid M."/>
            <person name="Lee S."/>
            <person name="Li M."/>
            <person name="Ming W."/>
            <person name="Munidasa M."/>
            <person name="Muniz J."/>
            <person name="Nguyen L."/>
            <person name="Hughes D."/>
            <person name="Osuji N."/>
            <person name="Pu L.-L."/>
            <person name="Puazo M."/>
            <person name="Qu C."/>
            <person name="Quiroz J."/>
            <person name="Raj R."/>
            <person name="Weissenberger G."/>
            <person name="Xin Y."/>
            <person name="Zou X."/>
            <person name="Han Y."/>
            <person name="Worley K."/>
            <person name="Muzny D."/>
            <person name="Gibbs R."/>
        </authorList>
    </citation>
    <scope>NUCLEOTIDE SEQUENCE</scope>
    <source>
        <strain evidence="2">Sampled in the wild</strain>
    </source>
</reference>
<dbReference type="Proteomes" id="UP000792457">
    <property type="component" value="Unassembled WGS sequence"/>
</dbReference>
<evidence type="ECO:0000256" key="1">
    <source>
        <dbReference type="SAM" id="MobiDB-lite"/>
    </source>
</evidence>